<protein>
    <recommendedName>
        <fullName evidence="5">Alpha/beta hydrolase fold-3 domain-containing protein</fullName>
    </recommendedName>
</protein>
<dbReference type="InterPro" id="IPR033140">
    <property type="entry name" value="Lipase_GDXG_put_SER_AS"/>
</dbReference>
<feature type="transmembrane region" description="Helical" evidence="4">
    <location>
        <begin position="20"/>
        <end position="43"/>
    </location>
</feature>
<feature type="active site" evidence="3">
    <location>
        <position position="321"/>
    </location>
</feature>
<dbReference type="PANTHER" id="PTHR48081">
    <property type="entry name" value="AB HYDROLASE SUPERFAMILY PROTEIN C4A8.06C"/>
    <property type="match status" value="1"/>
</dbReference>
<comment type="caution">
    <text evidence="6">The sequence shown here is derived from an EMBL/GenBank/DDBJ whole genome shotgun (WGS) entry which is preliminary data.</text>
</comment>
<feature type="domain" description="Alpha/beta hydrolase fold-3" evidence="5">
    <location>
        <begin position="247"/>
        <end position="441"/>
    </location>
</feature>
<gene>
    <name evidence="6" type="ORF">KSZ_38830</name>
</gene>
<evidence type="ECO:0000256" key="4">
    <source>
        <dbReference type="SAM" id="Phobius"/>
    </source>
</evidence>
<evidence type="ECO:0000313" key="7">
    <source>
        <dbReference type="Proteomes" id="UP000635565"/>
    </source>
</evidence>
<evidence type="ECO:0000256" key="1">
    <source>
        <dbReference type="ARBA" id="ARBA00010515"/>
    </source>
</evidence>
<dbReference type="InterPro" id="IPR013094">
    <property type="entry name" value="AB_hydrolase_3"/>
</dbReference>
<dbReference type="EMBL" id="BNJJ01000010">
    <property type="protein sequence ID" value="GHO85877.1"/>
    <property type="molecule type" value="Genomic_DNA"/>
</dbReference>
<evidence type="ECO:0000256" key="3">
    <source>
        <dbReference type="PROSITE-ProRule" id="PRU10038"/>
    </source>
</evidence>
<sequence length="469" mass="50350">MVLLLLWNIAITTAAAPLAWLLFLLTEIGTPLVLALWTLNVAWHNQMRRVLATVSAIGLFLVCLRSLVWGLNALLPMTSGFYTMAGILNLLAVVGSSLWLVWLGIAGIQLHSRGKKKSGRAQPLSTNRDVLVPKSNQRRNFLRLGVKVGVGVAGSGLVLARTGLVTANAPVIESDDVPAEPSLMGTLLYLMAVIFQRLNSSSGAAPQRPSTPARPSLPPGFSVERVNAAGVSALLICAPGATKSRALLYIHGGAFRLPAIEAHYPFVAQLSREIGACVLMPDYRLAPENPFPAALQDCVAAYQWLRSQGIAASRLAIAGDSSGGNLTLATALALREQGEALPAALVALSPALDLTTTGADPILGENGLKNAYAAYTNNGAIDAHQPLVSPLYADVHRLPPTFLLVGTQEALRRDSLRMADKLRKAGVEVKLEIWPGMWHVWPISYFGDVFPEAPLTRKHMTKFIRQRLQ</sequence>
<feature type="transmembrane region" description="Helical" evidence="4">
    <location>
        <begin position="81"/>
        <end position="108"/>
    </location>
</feature>
<dbReference type="SUPFAM" id="SSF53474">
    <property type="entry name" value="alpha/beta-Hydrolases"/>
    <property type="match status" value="1"/>
</dbReference>
<keyword evidence="4" id="KW-0812">Transmembrane</keyword>
<keyword evidence="2" id="KW-0378">Hydrolase</keyword>
<reference evidence="6 7" key="1">
    <citation type="journal article" date="2021" name="Int. J. Syst. Evol. Microbiol.">
        <title>Reticulibacter mediterranei gen. nov., sp. nov., within the new family Reticulibacteraceae fam. nov., and Ktedonospora formicarum gen. nov., sp. nov., Ktedonobacter robiniae sp. nov., Dictyobacter formicarum sp. nov. and Dictyobacter arantiisoli sp. nov., belonging to the class Ktedonobacteria.</title>
        <authorList>
            <person name="Yabe S."/>
            <person name="Zheng Y."/>
            <person name="Wang C.M."/>
            <person name="Sakai Y."/>
            <person name="Abe K."/>
            <person name="Yokota A."/>
            <person name="Donadio S."/>
            <person name="Cavaletti L."/>
            <person name="Monciardini P."/>
        </authorList>
    </citation>
    <scope>NUCLEOTIDE SEQUENCE [LARGE SCALE GENOMIC DNA]</scope>
    <source>
        <strain evidence="6 7">SOSP1-9</strain>
    </source>
</reference>
<keyword evidence="4" id="KW-1133">Transmembrane helix</keyword>
<organism evidence="6 7">
    <name type="scientific">Dictyobacter formicarum</name>
    <dbReference type="NCBI Taxonomy" id="2778368"/>
    <lineage>
        <taxon>Bacteria</taxon>
        <taxon>Bacillati</taxon>
        <taxon>Chloroflexota</taxon>
        <taxon>Ktedonobacteria</taxon>
        <taxon>Ktedonobacterales</taxon>
        <taxon>Dictyobacteraceae</taxon>
        <taxon>Dictyobacter</taxon>
    </lineage>
</organism>
<dbReference type="Gene3D" id="3.40.50.1820">
    <property type="entry name" value="alpha/beta hydrolase"/>
    <property type="match status" value="1"/>
</dbReference>
<dbReference type="InterPro" id="IPR050300">
    <property type="entry name" value="GDXG_lipolytic_enzyme"/>
</dbReference>
<dbReference type="PANTHER" id="PTHR48081:SF8">
    <property type="entry name" value="ALPHA_BETA HYDROLASE FOLD-3 DOMAIN-CONTAINING PROTEIN-RELATED"/>
    <property type="match status" value="1"/>
</dbReference>
<feature type="transmembrane region" description="Helical" evidence="4">
    <location>
        <begin position="50"/>
        <end position="69"/>
    </location>
</feature>
<feature type="transmembrane region" description="Helical" evidence="4">
    <location>
        <begin position="144"/>
        <end position="162"/>
    </location>
</feature>
<comment type="similarity">
    <text evidence="1">Belongs to the 'GDXG' lipolytic enzyme family.</text>
</comment>
<dbReference type="InterPro" id="IPR029058">
    <property type="entry name" value="AB_hydrolase_fold"/>
</dbReference>
<name>A0ABQ3VI71_9CHLR</name>
<keyword evidence="7" id="KW-1185">Reference proteome</keyword>
<proteinExistence type="inferred from homology"/>
<dbReference type="PROSITE" id="PS01174">
    <property type="entry name" value="LIPASE_GDXG_SER"/>
    <property type="match status" value="1"/>
</dbReference>
<accession>A0ABQ3VI71</accession>
<evidence type="ECO:0000256" key="2">
    <source>
        <dbReference type="ARBA" id="ARBA00022801"/>
    </source>
</evidence>
<evidence type="ECO:0000259" key="5">
    <source>
        <dbReference type="Pfam" id="PF07859"/>
    </source>
</evidence>
<dbReference type="Pfam" id="PF07859">
    <property type="entry name" value="Abhydrolase_3"/>
    <property type="match status" value="1"/>
</dbReference>
<evidence type="ECO:0000313" key="6">
    <source>
        <dbReference type="EMBL" id="GHO85877.1"/>
    </source>
</evidence>
<dbReference type="Proteomes" id="UP000635565">
    <property type="component" value="Unassembled WGS sequence"/>
</dbReference>
<keyword evidence="4" id="KW-0472">Membrane</keyword>